<feature type="signal peptide" evidence="1">
    <location>
        <begin position="1"/>
        <end position="22"/>
    </location>
</feature>
<dbReference type="Gene3D" id="3.80.10.10">
    <property type="entry name" value="Ribonuclease Inhibitor"/>
    <property type="match status" value="1"/>
</dbReference>
<sequence length="166" mass="17874">MSLPPQMIHFLVYVLAPTLAAAAVDLAATCATLPHDGVLHVPASVTRIPSKAFDRCAALKRIEFAPNSQLTHIDDQAFASSGIEHDRADPLQIPASVTAIGPFAFLGCKKLEKLQFASSSLLARIGKHAFYSTGLDCESVEEALDQIASRLPSNTWTSRYPCVQPE</sequence>
<gene>
    <name evidence="2" type="ORF">CLEP1334_LOCUS25732</name>
</gene>
<dbReference type="PANTHER" id="PTHR45661:SF3">
    <property type="entry name" value="IG-LIKE DOMAIN-CONTAINING PROTEIN"/>
    <property type="match status" value="1"/>
</dbReference>
<reference evidence="2" key="1">
    <citation type="submission" date="2021-01" db="EMBL/GenBank/DDBJ databases">
        <authorList>
            <person name="Corre E."/>
            <person name="Pelletier E."/>
            <person name="Niang G."/>
            <person name="Scheremetjew M."/>
            <person name="Finn R."/>
            <person name="Kale V."/>
            <person name="Holt S."/>
            <person name="Cochrane G."/>
            <person name="Meng A."/>
            <person name="Brown T."/>
            <person name="Cohen L."/>
        </authorList>
    </citation>
    <scope>NUCLEOTIDE SEQUENCE</scope>
    <source>
        <strain evidence="2">RCC1130</strain>
    </source>
</reference>
<name>A0A7S0P3Q9_9EUKA</name>
<evidence type="ECO:0000313" key="2">
    <source>
        <dbReference type="EMBL" id="CAD8550442.1"/>
    </source>
</evidence>
<protein>
    <submittedName>
        <fullName evidence="2">Uncharacterized protein</fullName>
    </submittedName>
</protein>
<accession>A0A7S0P3Q9</accession>
<dbReference type="InterPro" id="IPR032675">
    <property type="entry name" value="LRR_dom_sf"/>
</dbReference>
<organism evidence="2">
    <name type="scientific">Calcidiscus leptoporus</name>
    <dbReference type="NCBI Taxonomy" id="127549"/>
    <lineage>
        <taxon>Eukaryota</taxon>
        <taxon>Haptista</taxon>
        <taxon>Haptophyta</taxon>
        <taxon>Prymnesiophyceae</taxon>
        <taxon>Coccolithales</taxon>
        <taxon>Calcidiscaceae</taxon>
        <taxon>Calcidiscus</taxon>
    </lineage>
</organism>
<dbReference type="InterPro" id="IPR053139">
    <property type="entry name" value="Surface_bspA-like"/>
</dbReference>
<dbReference type="Pfam" id="PF13306">
    <property type="entry name" value="LRR_5"/>
    <property type="match status" value="1"/>
</dbReference>
<feature type="chain" id="PRO_5031371239" evidence="1">
    <location>
        <begin position="23"/>
        <end position="166"/>
    </location>
</feature>
<dbReference type="PANTHER" id="PTHR45661">
    <property type="entry name" value="SURFACE ANTIGEN"/>
    <property type="match status" value="1"/>
</dbReference>
<dbReference type="InterPro" id="IPR026906">
    <property type="entry name" value="LRR_5"/>
</dbReference>
<dbReference type="AlphaFoldDB" id="A0A7S0P3Q9"/>
<dbReference type="EMBL" id="HBER01051520">
    <property type="protein sequence ID" value="CAD8550442.1"/>
    <property type="molecule type" value="Transcribed_RNA"/>
</dbReference>
<proteinExistence type="predicted"/>
<evidence type="ECO:0000256" key="1">
    <source>
        <dbReference type="SAM" id="SignalP"/>
    </source>
</evidence>
<keyword evidence="1" id="KW-0732">Signal</keyword>